<dbReference type="InterPro" id="IPR036942">
    <property type="entry name" value="Beta-barrel_TonB_sf"/>
</dbReference>
<dbReference type="Gene3D" id="2.170.130.10">
    <property type="entry name" value="TonB-dependent receptor, plug domain"/>
    <property type="match status" value="1"/>
</dbReference>
<organism evidence="9 10">
    <name type="scientific">Albibacterium profundi</name>
    <dbReference type="NCBI Taxonomy" id="3134906"/>
    <lineage>
        <taxon>Bacteria</taxon>
        <taxon>Pseudomonadati</taxon>
        <taxon>Bacteroidota</taxon>
        <taxon>Sphingobacteriia</taxon>
        <taxon>Sphingobacteriales</taxon>
        <taxon>Sphingobacteriaceae</taxon>
        <taxon>Albibacterium</taxon>
    </lineage>
</organism>
<gene>
    <name evidence="9" type="ORF">WKR92_11700</name>
</gene>
<dbReference type="Gene3D" id="2.40.170.20">
    <property type="entry name" value="TonB-dependent receptor, beta-barrel domain"/>
    <property type="match status" value="1"/>
</dbReference>
<dbReference type="Gene3D" id="2.60.40.1120">
    <property type="entry name" value="Carboxypeptidase-like, regulatory domain"/>
    <property type="match status" value="1"/>
</dbReference>
<dbReference type="PROSITE" id="PS52016">
    <property type="entry name" value="TONB_DEPENDENT_REC_3"/>
    <property type="match status" value="1"/>
</dbReference>
<protein>
    <submittedName>
        <fullName evidence="9">TonB-dependent receptor</fullName>
    </submittedName>
</protein>
<comment type="similarity">
    <text evidence="7">Belongs to the TonB-dependent receptor family.</text>
</comment>
<evidence type="ECO:0000256" key="6">
    <source>
        <dbReference type="ARBA" id="ARBA00023237"/>
    </source>
</evidence>
<keyword evidence="10" id="KW-1185">Reference proteome</keyword>
<dbReference type="NCBIfam" id="TIGR04057">
    <property type="entry name" value="SusC_RagA_signa"/>
    <property type="match status" value="1"/>
</dbReference>
<keyword evidence="6 7" id="KW-0998">Cell outer membrane</keyword>
<dbReference type="InterPro" id="IPR039426">
    <property type="entry name" value="TonB-dep_rcpt-like"/>
</dbReference>
<evidence type="ECO:0000256" key="7">
    <source>
        <dbReference type="PROSITE-ProRule" id="PRU01360"/>
    </source>
</evidence>
<name>A0ABV5CG26_9SPHI</name>
<evidence type="ECO:0000313" key="9">
    <source>
        <dbReference type="EMBL" id="MFB5946497.1"/>
    </source>
</evidence>
<keyword evidence="4 7" id="KW-0812">Transmembrane</keyword>
<dbReference type="Proteomes" id="UP001580928">
    <property type="component" value="Unassembled WGS sequence"/>
</dbReference>
<keyword evidence="5 7" id="KW-0472">Membrane</keyword>
<feature type="domain" description="TonB-dependent receptor plug" evidence="8">
    <location>
        <begin position="142"/>
        <end position="245"/>
    </location>
</feature>
<dbReference type="RefSeq" id="WP_375558026.1">
    <property type="nucleotide sequence ID" value="NZ_JBBVGT010000003.1"/>
</dbReference>
<evidence type="ECO:0000256" key="3">
    <source>
        <dbReference type="ARBA" id="ARBA00022452"/>
    </source>
</evidence>
<evidence type="ECO:0000256" key="2">
    <source>
        <dbReference type="ARBA" id="ARBA00022448"/>
    </source>
</evidence>
<comment type="caution">
    <text evidence="9">The sequence shown here is derived from an EMBL/GenBank/DDBJ whole genome shotgun (WGS) entry which is preliminary data.</text>
</comment>
<reference evidence="9 10" key="1">
    <citation type="submission" date="2024-04" db="EMBL/GenBank/DDBJ databases">
        <title>Albibacterium profundi sp. nov., isolated from sediment of the Challenger Deep of Mariana Trench.</title>
        <authorList>
            <person name="Wang Y."/>
        </authorList>
    </citation>
    <scope>NUCLEOTIDE SEQUENCE [LARGE SCALE GENOMIC DNA]</scope>
    <source>
        <strain evidence="9 10">RHL897</strain>
    </source>
</reference>
<proteinExistence type="inferred from homology"/>
<keyword evidence="3 7" id="KW-1134">Transmembrane beta strand</keyword>
<keyword evidence="9" id="KW-0675">Receptor</keyword>
<dbReference type="InterPro" id="IPR008969">
    <property type="entry name" value="CarboxyPept-like_regulatory"/>
</dbReference>
<evidence type="ECO:0000313" key="10">
    <source>
        <dbReference type="Proteomes" id="UP001580928"/>
    </source>
</evidence>
<dbReference type="NCBIfam" id="TIGR04056">
    <property type="entry name" value="OMP_RagA_SusC"/>
    <property type="match status" value="1"/>
</dbReference>
<dbReference type="EMBL" id="JBBVGT010000003">
    <property type="protein sequence ID" value="MFB5946497.1"/>
    <property type="molecule type" value="Genomic_DNA"/>
</dbReference>
<dbReference type="InterPro" id="IPR037066">
    <property type="entry name" value="Plug_dom_sf"/>
</dbReference>
<sequence>MEFNFYKRKGGSKSYPALAYMLVLSLLVFFSSESYARAFTKHTVETVQQTVSGTVTDSDGSALQAVTVHEQGTTNGTTTDAAGQYSLSLTSSDATLVFSYVGFQSQTVVVANQSTINITLAEDVNVLEELVVVGYGTQKKKLVTGATIQVDGEDLQKLSTSSVLGALQSQSPGVQITQSSGMPGEAFKVTIRGLGTIGNSSPLYVIDGVPGGDINMLNPSDIQSVDVLKDAASAAIYGSRAANGVVLVTTKQGKPGKLTFSYDAYVGWQNAYKMPSLLNAKEYMAIMNEVRFNEGQAPYDWATLIPKQYQQIQDGTWNGTNWLKEIHNDDALTQNHAFNLNGGTDQSRFSISYSFSDQEGIFGKPVEPDFSRHNFRINSHHVLLKNDDFDVITLGENITYSFSKKGGIGIGNIYWNDVHNMLIGNPLLPAYNENGEYYDQPSKVADGWNFDGATSNPLAGMVYQRGLNESKNHGLQANAYLEVQPIQDLKFRSSFGYKMSAYSYRQYTPVFDLSTTLKNPEDDVSQSSGMGYSYSFENTLSYAKSFGLHNVDGLLGASMEKWGFGEDLNTSNSVSLFPGSWDHAYIGNARTIGTTTVIGGMRYPEGGLASFFGRLNYNYDETYMATLIMRADGSSNFAKGHRWGYFPSVAAGWVLSNESFMSETTSWLDFFKLRASWGQNGNASIDPFQYLATIAFDSRNGYYFGDNKNDLVTGAYGDILPNEDITWETSEQLNIGFDARFAHNRLGVNFDWYNKTTKDWLVRAPILLIYGTNAPYINGGNVENRGIELGLTWDETINEFSYGIRLNGAYNKNEVTKIANREGIIHGPEHVLSQGTTEMYRVQVGFPIGYFYGYETAGIFQTQEQINEYRNSGVGVLDNAQPGDVIFVDNNGDGGITDADKKLIGNPHPDFTGGLNVNFGYKGFDLSVTATGAFGHQIAKSYRSFADSPLQNYTTEVFQRWHGEGTSNRYPRLTMGSHTNSQYISDIYIEDGDFVKIQNVTFGYDIKSVLPKLPFSGARLYVTGQNLFTITGYSGMDPEIGYGNDASWVSGIDLGFYPSPRTFLVGLNLTF</sequence>
<comment type="subcellular location">
    <subcellularLocation>
        <location evidence="1 7">Cell outer membrane</location>
        <topology evidence="1 7">Multi-pass membrane protein</topology>
    </subcellularLocation>
</comment>
<dbReference type="SUPFAM" id="SSF56935">
    <property type="entry name" value="Porins"/>
    <property type="match status" value="1"/>
</dbReference>
<dbReference type="Pfam" id="PF13715">
    <property type="entry name" value="CarbopepD_reg_2"/>
    <property type="match status" value="1"/>
</dbReference>
<dbReference type="Pfam" id="PF07715">
    <property type="entry name" value="Plug"/>
    <property type="match status" value="1"/>
</dbReference>
<keyword evidence="2 7" id="KW-0813">Transport</keyword>
<dbReference type="InterPro" id="IPR012910">
    <property type="entry name" value="Plug_dom"/>
</dbReference>
<evidence type="ECO:0000259" key="8">
    <source>
        <dbReference type="Pfam" id="PF07715"/>
    </source>
</evidence>
<evidence type="ECO:0000256" key="1">
    <source>
        <dbReference type="ARBA" id="ARBA00004571"/>
    </source>
</evidence>
<dbReference type="SUPFAM" id="SSF49464">
    <property type="entry name" value="Carboxypeptidase regulatory domain-like"/>
    <property type="match status" value="1"/>
</dbReference>
<accession>A0ABV5CG26</accession>
<evidence type="ECO:0000256" key="4">
    <source>
        <dbReference type="ARBA" id="ARBA00022692"/>
    </source>
</evidence>
<dbReference type="InterPro" id="IPR023996">
    <property type="entry name" value="TonB-dep_OMP_SusC/RagA"/>
</dbReference>
<dbReference type="InterPro" id="IPR023997">
    <property type="entry name" value="TonB-dep_OMP_SusC/RagA_CS"/>
</dbReference>
<evidence type="ECO:0000256" key="5">
    <source>
        <dbReference type="ARBA" id="ARBA00023136"/>
    </source>
</evidence>